<dbReference type="EMBL" id="JACHCA010000016">
    <property type="protein sequence ID" value="MBB6130626.1"/>
    <property type="molecule type" value="Genomic_DNA"/>
</dbReference>
<proteinExistence type="predicted"/>
<dbReference type="AlphaFoldDB" id="A0A841JM06"/>
<name>A0A841JM06_9SPHI</name>
<dbReference type="PROSITE" id="PS51257">
    <property type="entry name" value="PROKAR_LIPOPROTEIN"/>
    <property type="match status" value="1"/>
</dbReference>
<reference evidence="1 2" key="1">
    <citation type="submission" date="2020-08" db="EMBL/GenBank/DDBJ databases">
        <title>Genomic Encyclopedia of Type Strains, Phase IV (KMG-V): Genome sequencing to study the core and pangenomes of soil and plant-associated prokaryotes.</title>
        <authorList>
            <person name="Whitman W."/>
        </authorList>
    </citation>
    <scope>NUCLEOTIDE SEQUENCE [LARGE SCALE GENOMIC DNA]</scope>
    <source>
        <strain evidence="1 2">MP601</strain>
    </source>
</reference>
<protein>
    <recommendedName>
        <fullName evidence="3">DUF4249 domain-containing protein</fullName>
    </recommendedName>
</protein>
<organism evidence="1 2">
    <name type="scientific">Mucilaginibacter lappiensis</name>
    <dbReference type="NCBI Taxonomy" id="354630"/>
    <lineage>
        <taxon>Bacteria</taxon>
        <taxon>Pseudomonadati</taxon>
        <taxon>Bacteroidota</taxon>
        <taxon>Sphingobacteriia</taxon>
        <taxon>Sphingobacteriales</taxon>
        <taxon>Sphingobacteriaceae</taxon>
        <taxon>Mucilaginibacter</taxon>
    </lineage>
</organism>
<evidence type="ECO:0000313" key="1">
    <source>
        <dbReference type="EMBL" id="MBB6130626.1"/>
    </source>
</evidence>
<dbReference type="Pfam" id="PF14054">
    <property type="entry name" value="DUF4249"/>
    <property type="match status" value="1"/>
</dbReference>
<dbReference type="InterPro" id="IPR025345">
    <property type="entry name" value="DUF4249"/>
</dbReference>
<sequence>MKDLKSTIFMLISVVTFASCQKTIVPPLPGSTPQLVIEGAVSDTVGPYHINISKTVGFYADNTYPNVTGASVTITDKTAGVTDVLTETSAGIYTTNVISGNPGSTYQLKVVVDGKTYLSLSTMPYPVALDSVTFDYTSVKNMIQPVVHFQDPGKATNFYKFAIQKNGINLNRFQTQEDLLSNGKYIRTALVTDTGAIKKNDHVNVFLVGVDKGAYNFLQEAESVAFYNDQLATPATPESNISGGCIGYFSAQTVSKKSAIVTK</sequence>
<evidence type="ECO:0000313" key="2">
    <source>
        <dbReference type="Proteomes" id="UP000548326"/>
    </source>
</evidence>
<dbReference type="Proteomes" id="UP000548326">
    <property type="component" value="Unassembled WGS sequence"/>
</dbReference>
<gene>
    <name evidence="1" type="ORF">HDF22_004769</name>
</gene>
<dbReference type="RefSeq" id="WP_183589353.1">
    <property type="nucleotide sequence ID" value="NZ_JACHCA010000016.1"/>
</dbReference>
<comment type="caution">
    <text evidence="1">The sequence shown here is derived from an EMBL/GenBank/DDBJ whole genome shotgun (WGS) entry which is preliminary data.</text>
</comment>
<accession>A0A841JM06</accession>
<evidence type="ECO:0008006" key="3">
    <source>
        <dbReference type="Google" id="ProtNLM"/>
    </source>
</evidence>